<organism evidence="3 4">
    <name type="scientific">Allorhizobium taibaishanense</name>
    <dbReference type="NCBI Taxonomy" id="887144"/>
    <lineage>
        <taxon>Bacteria</taxon>
        <taxon>Pseudomonadati</taxon>
        <taxon>Pseudomonadota</taxon>
        <taxon>Alphaproteobacteria</taxon>
        <taxon>Hyphomicrobiales</taxon>
        <taxon>Rhizobiaceae</taxon>
        <taxon>Rhizobium/Agrobacterium group</taxon>
        <taxon>Allorhizobium</taxon>
    </lineage>
</organism>
<dbReference type="Proteomes" id="UP000544107">
    <property type="component" value="Unassembled WGS sequence"/>
</dbReference>
<evidence type="ECO:0000313" key="3">
    <source>
        <dbReference type="EMBL" id="OLP49205.1"/>
    </source>
</evidence>
<dbReference type="STRING" id="887144.BJF91_19190"/>
<dbReference type="InterPro" id="IPR018774">
    <property type="entry name" value="Phage_Mu_GpT"/>
</dbReference>
<dbReference type="EMBL" id="MKIN01000022">
    <property type="protein sequence ID" value="OLP49205.1"/>
    <property type="molecule type" value="Genomic_DNA"/>
</dbReference>
<evidence type="ECO:0000313" key="4">
    <source>
        <dbReference type="Proteomes" id="UP000185598"/>
    </source>
</evidence>
<dbReference type="Pfam" id="PF10124">
    <property type="entry name" value="Mu-like_gpT"/>
    <property type="match status" value="1"/>
</dbReference>
<proteinExistence type="predicted"/>
<comment type="caution">
    <text evidence="3">The sequence shown here is derived from an EMBL/GenBank/DDBJ whole genome shotgun (WGS) entry which is preliminary data.</text>
</comment>
<evidence type="ECO:0000313" key="5">
    <source>
        <dbReference type="Proteomes" id="UP000544107"/>
    </source>
</evidence>
<keyword evidence="4" id="KW-1185">Reference proteome</keyword>
<protein>
    <submittedName>
        <fullName evidence="2">Phage major head subunit gpT-like protein</fullName>
    </submittedName>
</protein>
<dbReference type="OrthoDB" id="9804833at2"/>
<dbReference type="Proteomes" id="UP000185598">
    <property type="component" value="Unassembled WGS sequence"/>
</dbReference>
<evidence type="ECO:0000259" key="1">
    <source>
        <dbReference type="Pfam" id="PF10124"/>
    </source>
</evidence>
<dbReference type="RefSeq" id="WP_075614993.1">
    <property type="nucleotide sequence ID" value="NZ_JACIED010000001.1"/>
</dbReference>
<feature type="domain" description="Bacteriophage Mu GpT" evidence="1">
    <location>
        <begin position="9"/>
        <end position="296"/>
    </location>
</feature>
<dbReference type="EMBL" id="JACIED010000001">
    <property type="protein sequence ID" value="MBB4006221.1"/>
    <property type="molecule type" value="Genomic_DNA"/>
</dbReference>
<evidence type="ECO:0000313" key="2">
    <source>
        <dbReference type="EMBL" id="MBB4006221.1"/>
    </source>
</evidence>
<reference evidence="2 5" key="2">
    <citation type="submission" date="2020-08" db="EMBL/GenBank/DDBJ databases">
        <title>Genomic Encyclopedia of Type Strains, Phase IV (KMG-IV): sequencing the most valuable type-strain genomes for metagenomic binning, comparative biology and taxonomic classification.</title>
        <authorList>
            <person name="Goeker M."/>
        </authorList>
    </citation>
    <scope>NUCLEOTIDE SEQUENCE [LARGE SCALE GENOMIC DNA]</scope>
    <source>
        <strain evidence="2 5">DSM 100021</strain>
    </source>
</reference>
<name>A0A1Q9A3L8_9HYPH</name>
<gene>
    <name evidence="3" type="ORF">BJF91_19190</name>
    <name evidence="2" type="ORF">GGQ71_000457</name>
</gene>
<sequence length="297" mass="33511">MLINRANIENAFTGFKVSFDKGFGSAQSTYEKVAMIVPSSASSEIYRWLGQIPKMREWLGDRILNNLEAHSFSIENRKFENTIRVRREDFEDDQYGILSPLFQELGQAAAEHPNELVYDLLKSGFTTKCYDGQYFFDPDHATLDENGNVISVANTDGGSGEPWFLLDGSRAIKPIIFQDRIKPRLTRLDQENDENVFFRDEYIYGVRARSNAGFGLWQLAWGSKRPLDNSRYAAARASMMSLRGDNGRLLGVKPTVLVVGPSLEEAARELIMSQTRANGASNPWHDSLDLLVTPWLG</sequence>
<dbReference type="AlphaFoldDB" id="A0A1Q9A3L8"/>
<reference evidence="3 4" key="1">
    <citation type="submission" date="2016-09" db="EMBL/GenBank/DDBJ databases">
        <title>Rhizobium oryziradicis sp. nov., isolated from the root of rice.</title>
        <authorList>
            <person name="Zhao J."/>
            <person name="Zhang X."/>
        </authorList>
    </citation>
    <scope>NUCLEOTIDE SEQUENCE [LARGE SCALE GENOMIC DNA]</scope>
    <source>
        <strain evidence="3 4">14971</strain>
    </source>
</reference>
<accession>A0A1Q9A3L8</accession>